<dbReference type="AlphaFoldDB" id="A8ZMD1"/>
<evidence type="ECO:0000313" key="3">
    <source>
        <dbReference type="EMBL" id="ABW32342.1"/>
    </source>
</evidence>
<feature type="transmembrane region" description="Helical" evidence="1">
    <location>
        <begin position="68"/>
        <end position="88"/>
    </location>
</feature>
<sequence>MSVIGLTLLFIALGEVSAHAINEDLDPSVGVDLLRQSKIRMFETSQWWDELWNDILGDNPRTTVNNKAMFSILLPFLLVACLVLMARAGYSFLSGETHRIVLQQIVPIVLLLAFTLNYGWGAKAVAWSFREVANRGSELILDSQWAGLVVRDALKDKIHAASAIAEYNRQSASCSRLPAITLRDPAAASSSQGLDQVQASKVQTAVRCLELLAQKLERDEAAIKKDCPSCETAQQVIESRKKGIQADLGRISAAIFNTLNPIDDAIHGFNVVKENAVRTVSIEGPLQIQYWFVSGQELALILSGILAPIMIIYSTLPIAGHKWAVLQYLKALVIIALVRFAYIFVIGFGAIYLTDNPIADQGAAFATFLGYVAPAVATAAVTVGALAASGVYTGAVVTTVGAAVTVVSSAALSASSAVTSRALRNR</sequence>
<geneLocation type="plasmid" evidence="3 4">
    <name>pREB3</name>
</geneLocation>
<dbReference type="EMBL" id="CP000840">
    <property type="protein sequence ID" value="ABW32342.1"/>
    <property type="molecule type" value="Genomic_DNA"/>
</dbReference>
<name>A8ZMD1_ACAM1</name>
<reference evidence="3 4" key="1">
    <citation type="journal article" date="2008" name="Proc. Natl. Acad. Sci. U.S.A.">
        <title>Niche adaptation and genome expansion in the chlorophyll d-producing cyanobacterium Acaryochloris marina.</title>
        <authorList>
            <person name="Swingley W.D."/>
            <person name="Chen M."/>
            <person name="Cheung P.C."/>
            <person name="Conrad A.L."/>
            <person name="Dejesa L.C."/>
            <person name="Hao J."/>
            <person name="Honchak B.M."/>
            <person name="Karbach L.E."/>
            <person name="Kurdoglu A."/>
            <person name="Lahiri S."/>
            <person name="Mastrian S.D."/>
            <person name="Miyashita H."/>
            <person name="Page L."/>
            <person name="Ramakrishna P."/>
            <person name="Satoh S."/>
            <person name="Sattley W.M."/>
            <person name="Shimada Y."/>
            <person name="Taylor H.L."/>
            <person name="Tomo T."/>
            <person name="Tsuchiya T."/>
            <person name="Wang Z.T."/>
            <person name="Raymond J."/>
            <person name="Mimuro M."/>
            <person name="Blankenship R.E."/>
            <person name="Touchman J.W."/>
        </authorList>
    </citation>
    <scope>NUCLEOTIDE SEQUENCE [LARGE SCALE GENOMIC DNA]</scope>
    <source>
        <strain evidence="4">MBIC 11017</strain>
        <plasmid evidence="4">Plasmid pREB3</plasmid>
    </source>
</reference>
<feature type="transmembrane region" description="Helical" evidence="1">
    <location>
        <begin position="100"/>
        <end position="120"/>
    </location>
</feature>
<keyword evidence="1" id="KW-0472">Membrane</keyword>
<feature type="transmembrane region" description="Helical" evidence="1">
    <location>
        <begin position="331"/>
        <end position="353"/>
    </location>
</feature>
<dbReference type="RefSeq" id="WP_012167309.1">
    <property type="nucleotide sequence ID" value="NC_009928.1"/>
</dbReference>
<keyword evidence="2" id="KW-0732">Signal</keyword>
<protein>
    <submittedName>
        <fullName evidence="3">Uncharacterized protein</fullName>
    </submittedName>
</protein>
<dbReference type="KEGG" id="amr:AM1_C0032"/>
<feature type="chain" id="PRO_5002734574" evidence="2">
    <location>
        <begin position="21"/>
        <end position="426"/>
    </location>
</feature>
<evidence type="ECO:0000313" key="4">
    <source>
        <dbReference type="Proteomes" id="UP000000268"/>
    </source>
</evidence>
<dbReference type="Proteomes" id="UP000000268">
    <property type="component" value="Plasmid pREB3"/>
</dbReference>
<proteinExistence type="predicted"/>
<accession>A8ZMD1</accession>
<feature type="transmembrane region" description="Helical" evidence="1">
    <location>
        <begin position="395"/>
        <end position="418"/>
    </location>
</feature>
<keyword evidence="3" id="KW-0614">Plasmid</keyword>
<feature type="transmembrane region" description="Helical" evidence="1">
    <location>
        <begin position="298"/>
        <end position="319"/>
    </location>
</feature>
<dbReference type="HOGENOM" id="CLU_643442_0_0_3"/>
<feature type="transmembrane region" description="Helical" evidence="1">
    <location>
        <begin position="365"/>
        <end position="388"/>
    </location>
</feature>
<evidence type="ECO:0000256" key="1">
    <source>
        <dbReference type="SAM" id="Phobius"/>
    </source>
</evidence>
<gene>
    <name evidence="3" type="ordered locus">AM1_C0032</name>
</gene>
<dbReference type="OrthoDB" id="575098at2"/>
<keyword evidence="1" id="KW-0812">Transmembrane</keyword>
<feature type="signal peptide" evidence="2">
    <location>
        <begin position="1"/>
        <end position="20"/>
    </location>
</feature>
<organism evidence="3 4">
    <name type="scientific">Acaryochloris marina (strain MBIC 11017)</name>
    <dbReference type="NCBI Taxonomy" id="329726"/>
    <lineage>
        <taxon>Bacteria</taxon>
        <taxon>Bacillati</taxon>
        <taxon>Cyanobacteriota</taxon>
        <taxon>Cyanophyceae</taxon>
        <taxon>Acaryochloridales</taxon>
        <taxon>Acaryochloridaceae</taxon>
        <taxon>Acaryochloris</taxon>
    </lineage>
</organism>
<keyword evidence="4" id="KW-1185">Reference proteome</keyword>
<evidence type="ECO:0000256" key="2">
    <source>
        <dbReference type="SAM" id="SignalP"/>
    </source>
</evidence>
<keyword evidence="1" id="KW-1133">Transmembrane helix</keyword>